<dbReference type="PANTHER" id="PTHR42957:SF1">
    <property type="entry name" value="HELICASE MJ1565-RELATED"/>
    <property type="match status" value="1"/>
</dbReference>
<dbReference type="GO" id="GO:0005524">
    <property type="term" value="F:ATP binding"/>
    <property type="evidence" value="ECO:0007669"/>
    <property type="project" value="UniProtKB-KW"/>
</dbReference>
<dbReference type="SUPFAM" id="SSF52540">
    <property type="entry name" value="P-loop containing nucleoside triphosphate hydrolases"/>
    <property type="match status" value="1"/>
</dbReference>
<gene>
    <name evidence="2" type="ORF">QT711_18790</name>
</gene>
<dbReference type="CDD" id="cd01127">
    <property type="entry name" value="TrwB_TraG_TraD_VirD4"/>
    <property type="match status" value="1"/>
</dbReference>
<evidence type="ECO:0000259" key="1">
    <source>
        <dbReference type="Pfam" id="PF01935"/>
    </source>
</evidence>
<keyword evidence="2" id="KW-0067">ATP-binding</keyword>
<protein>
    <submittedName>
        <fullName evidence="2">ATP-binding protein</fullName>
    </submittedName>
</protein>
<dbReference type="InterPro" id="IPR008571">
    <property type="entry name" value="HerA-like"/>
</dbReference>
<organism evidence="2 3">
    <name type="scientific">Sporosarcina saromensis</name>
    <dbReference type="NCBI Taxonomy" id="359365"/>
    <lineage>
        <taxon>Bacteria</taxon>
        <taxon>Bacillati</taxon>
        <taxon>Bacillota</taxon>
        <taxon>Bacilli</taxon>
        <taxon>Bacillales</taxon>
        <taxon>Caryophanaceae</taxon>
        <taxon>Sporosarcina</taxon>
    </lineage>
</organism>
<comment type="caution">
    <text evidence="2">The sequence shown here is derived from an EMBL/GenBank/DDBJ whole genome shotgun (WGS) entry which is preliminary data.</text>
</comment>
<dbReference type="Proteomes" id="UP001282284">
    <property type="component" value="Unassembled WGS sequence"/>
</dbReference>
<reference evidence="2 3" key="1">
    <citation type="submission" date="2023-06" db="EMBL/GenBank/DDBJ databases">
        <title>Sporosarcina sp. nov., isolated from Korean traditional fermented seafood 'Jeotgal'.</title>
        <authorList>
            <person name="Yang A.I."/>
            <person name="Shin N.-R."/>
        </authorList>
    </citation>
    <scope>NUCLEOTIDE SEQUENCE [LARGE SCALE GENOMIC DNA]</scope>
    <source>
        <strain evidence="2 3">KCTC13119</strain>
    </source>
</reference>
<sequence>MLNQNSIGIVSKVFPNKIVIEIPDTSKVDHNFLGDLYMCEGINTFITIYKSRFEKFVYQIVSLYEQEKPYIQDEEESKFSGKAYFEATPLGEIQNDKFEFGLSRFPMIGNDVFMTINEDIETILQLNNECISIPLGTMATHNNYLPRFSIDNLLSHHMSILGNTGSGKSTTARKLLHEIVHLSEKMEIDIDKVNFVIFDVHEEYESLPKQYVGEVMMEDIAIPLETLGIDDWINLVQPSSAIQLPILMHGLRMANLLEQEKVENNWIKAFCALELYNNIQTDAVAKRSKIIGLLSELGIDGMDKILGTYTQFGNFDSRTNDERVFKETIKEFILAQSGYQYQECKVRIEELIDSANCSISNLGNLITGIDIIFLFEEMKGNAQVRSYCSTLVTRIENLLATYSQTMFDNNVEKRANFQRILELDKSFTIFKCSNINDTDLLFFTGYILSFIYNQQKEVRQMIGIPSKLVHFVFDEAHKYISESNNGDNLRSLKIFEQIAKEGRKFGIFMVLVSQRPSELSKTVLSQCNNFILHRIRNNIDIDQMRKSIPYISDSQLIRISYLKTGSALLVGEAFSVPMELIIDGAEYGKHSMTVKPSDVWRIDMDQIIEERHLQESQS</sequence>
<proteinExistence type="predicted"/>
<evidence type="ECO:0000313" key="2">
    <source>
        <dbReference type="EMBL" id="MDW0115204.1"/>
    </source>
</evidence>
<dbReference type="Pfam" id="PF01935">
    <property type="entry name" value="DUF87"/>
    <property type="match status" value="1"/>
</dbReference>
<dbReference type="InterPro" id="IPR002789">
    <property type="entry name" value="HerA_central"/>
</dbReference>
<dbReference type="PANTHER" id="PTHR42957">
    <property type="entry name" value="HELICASE MJ1565-RELATED"/>
    <property type="match status" value="1"/>
</dbReference>
<dbReference type="InterPro" id="IPR027417">
    <property type="entry name" value="P-loop_NTPase"/>
</dbReference>
<name>A0ABU4GDY5_9BACL</name>
<accession>A0ABU4GDY5</accession>
<dbReference type="EMBL" id="JAUBDI010000033">
    <property type="protein sequence ID" value="MDW0115204.1"/>
    <property type="molecule type" value="Genomic_DNA"/>
</dbReference>
<dbReference type="RefSeq" id="WP_317946804.1">
    <property type="nucleotide sequence ID" value="NZ_JAUBDI010000033.1"/>
</dbReference>
<evidence type="ECO:0000313" key="3">
    <source>
        <dbReference type="Proteomes" id="UP001282284"/>
    </source>
</evidence>
<keyword evidence="2" id="KW-0547">Nucleotide-binding</keyword>
<feature type="domain" description="Helicase HerA central" evidence="1">
    <location>
        <begin position="135"/>
        <end position="405"/>
    </location>
</feature>
<keyword evidence="3" id="KW-1185">Reference proteome</keyword>
<dbReference type="Gene3D" id="3.40.50.300">
    <property type="entry name" value="P-loop containing nucleotide triphosphate hydrolases"/>
    <property type="match status" value="2"/>
</dbReference>